<feature type="non-terminal residue" evidence="1">
    <location>
        <position position="129"/>
    </location>
</feature>
<evidence type="ECO:0000313" key="1">
    <source>
        <dbReference type="EMBL" id="JAS25368.1"/>
    </source>
</evidence>
<dbReference type="AlphaFoldDB" id="A0A1B6DI95"/>
<feature type="non-terminal residue" evidence="1">
    <location>
        <position position="1"/>
    </location>
</feature>
<name>A0A1B6DI95_9HEMI</name>
<reference evidence="1" key="1">
    <citation type="submission" date="2015-12" db="EMBL/GenBank/DDBJ databases">
        <title>De novo transcriptome assembly of four potential Pierce s Disease insect vectors from Arizona vineyards.</title>
        <authorList>
            <person name="Tassone E.E."/>
        </authorList>
    </citation>
    <scope>NUCLEOTIDE SEQUENCE</scope>
</reference>
<sequence>GYNLERPKVFRRSVHTTSIFHIKGLHHNLRIHFSAFLRSFRIWSKMKIALSVTVVLSLLAVALGDVDTAKCNPNVTADPTFNFDQFIGYQYKAEAGTGSSDIASYSSAYLSSIMIDQSWFTNFAANGKD</sequence>
<protein>
    <submittedName>
        <fullName evidence="1">Uncharacterized protein</fullName>
    </submittedName>
</protein>
<organism evidence="1">
    <name type="scientific">Clastoptera arizonana</name>
    <name type="common">Arizona spittle bug</name>
    <dbReference type="NCBI Taxonomy" id="38151"/>
    <lineage>
        <taxon>Eukaryota</taxon>
        <taxon>Metazoa</taxon>
        <taxon>Ecdysozoa</taxon>
        <taxon>Arthropoda</taxon>
        <taxon>Hexapoda</taxon>
        <taxon>Insecta</taxon>
        <taxon>Pterygota</taxon>
        <taxon>Neoptera</taxon>
        <taxon>Paraneoptera</taxon>
        <taxon>Hemiptera</taxon>
        <taxon>Auchenorrhyncha</taxon>
        <taxon>Cercopoidea</taxon>
        <taxon>Clastopteridae</taxon>
        <taxon>Clastoptera</taxon>
    </lineage>
</organism>
<dbReference type="EMBL" id="GEDC01011930">
    <property type="protein sequence ID" value="JAS25368.1"/>
    <property type="molecule type" value="Transcribed_RNA"/>
</dbReference>
<accession>A0A1B6DI95</accession>
<gene>
    <name evidence="1" type="ORF">g.3691</name>
</gene>
<proteinExistence type="predicted"/>